<dbReference type="SUPFAM" id="SSF56024">
    <property type="entry name" value="Phospholipase D/nuclease"/>
    <property type="match status" value="1"/>
</dbReference>
<keyword evidence="1" id="KW-0175">Coiled coil</keyword>
<dbReference type="AlphaFoldDB" id="A0A0F9TUZ5"/>
<proteinExistence type="predicted"/>
<accession>A0A0F9TUZ5</accession>
<comment type="caution">
    <text evidence="2">The sequence shown here is derived from an EMBL/GenBank/DDBJ whole genome shotgun (WGS) entry which is preliminary data.</text>
</comment>
<evidence type="ECO:0000313" key="2">
    <source>
        <dbReference type="EMBL" id="KKN45208.1"/>
    </source>
</evidence>
<sequence length="668" mass="79925">MLKNFPKKDYLTIPIEMYSCEVIIKKNQKLAEMEKIILKYIYNENSVKQLLNDFNFDHFIINKILAKLLYRGLLRLKLDIAQFQLSNKILPFIKNDKLDDYLDKGAVSESRSVSILQEKISGEIFIENAVKEYLKNPSSLTTNYLDLRIVSLDLFPDLKDFSLDKFIKCIRSQIKVEIKDIEKVNLLYPRHYTKLYIPLKEKDNQKYLDFDLEIFPRRVQKAWQNAYEIDHGTPKENLIEIYTEETEFLSNNLFKIHFNKDLILFEDTLRKIDRSLKSKKEIQDLLMINNDLEKKLILLIEKVKSINKISFYHKDHELLKNLVKYISYAKEYIIICSTHLSSDAIEFLTLMLEDFNKRDVKIIILWNNLVDIDDQNKIYQDIKNKFSENLRKNVHLMQSRIHFNSNFILIDNNFIFYTNYSLLAQDVYLKDQSFPFFILEGGTSSNYFLEFCCDLLPQKFELKKAIQEKIIENYEEHNVDLSEERMNYIKNIRNVIAKLKGKILSYSFEELPPTIDQIKKLLLQLDLYNNISIIRDIEHSNILIDAMRETNKNFILYTDKIHREQLGPHFMKYLGRIPKFQIFLNDIEVQDETQRNLGISGIKKIMNTEINLKLEIKNFPKFNCLYVEDNFIIFTNNRFLDKFRRRQLFKEIGIIFYFTDIEEYNIFF</sequence>
<feature type="coiled-coil region" evidence="1">
    <location>
        <begin position="464"/>
        <end position="491"/>
    </location>
</feature>
<organism evidence="2">
    <name type="scientific">marine sediment metagenome</name>
    <dbReference type="NCBI Taxonomy" id="412755"/>
    <lineage>
        <taxon>unclassified sequences</taxon>
        <taxon>metagenomes</taxon>
        <taxon>ecological metagenomes</taxon>
    </lineage>
</organism>
<reference evidence="2" key="1">
    <citation type="journal article" date="2015" name="Nature">
        <title>Complex archaea that bridge the gap between prokaryotes and eukaryotes.</title>
        <authorList>
            <person name="Spang A."/>
            <person name="Saw J.H."/>
            <person name="Jorgensen S.L."/>
            <person name="Zaremba-Niedzwiedzka K."/>
            <person name="Martijn J."/>
            <person name="Lind A.E."/>
            <person name="van Eijk R."/>
            <person name="Schleper C."/>
            <person name="Guy L."/>
            <person name="Ettema T.J."/>
        </authorList>
    </citation>
    <scope>NUCLEOTIDE SEQUENCE</scope>
</reference>
<protein>
    <submittedName>
        <fullName evidence="2">Uncharacterized protein</fullName>
    </submittedName>
</protein>
<dbReference type="EMBL" id="LAZR01001405">
    <property type="protein sequence ID" value="KKN45208.1"/>
    <property type="molecule type" value="Genomic_DNA"/>
</dbReference>
<name>A0A0F9TUZ5_9ZZZZ</name>
<gene>
    <name evidence="2" type="ORF">LCGC14_0685350</name>
</gene>
<evidence type="ECO:0000256" key="1">
    <source>
        <dbReference type="SAM" id="Coils"/>
    </source>
</evidence>